<dbReference type="Pfam" id="PF03106">
    <property type="entry name" value="WRKY"/>
    <property type="match status" value="1"/>
</dbReference>
<evidence type="ECO:0000256" key="2">
    <source>
        <dbReference type="ARBA" id="ARBA00023015"/>
    </source>
</evidence>
<proteinExistence type="predicted"/>
<feature type="region of interest" description="Disordered" evidence="6">
    <location>
        <begin position="261"/>
        <end position="303"/>
    </location>
</feature>
<evidence type="ECO:0000256" key="1">
    <source>
        <dbReference type="ARBA" id="ARBA00004123"/>
    </source>
</evidence>
<dbReference type="Gene3D" id="2.20.25.80">
    <property type="entry name" value="WRKY domain"/>
    <property type="match status" value="1"/>
</dbReference>
<evidence type="ECO:0000256" key="5">
    <source>
        <dbReference type="ARBA" id="ARBA00023242"/>
    </source>
</evidence>
<accession>A0A8J5KGM9</accession>
<feature type="compositionally biased region" description="Low complexity" evidence="6">
    <location>
        <begin position="292"/>
        <end position="303"/>
    </location>
</feature>
<keyword evidence="9" id="KW-1185">Reference proteome</keyword>
<evidence type="ECO:0000256" key="6">
    <source>
        <dbReference type="SAM" id="MobiDB-lite"/>
    </source>
</evidence>
<keyword evidence="4" id="KW-0804">Transcription</keyword>
<dbReference type="Proteomes" id="UP000734854">
    <property type="component" value="Unassembled WGS sequence"/>
</dbReference>
<dbReference type="GO" id="GO:0005634">
    <property type="term" value="C:nucleus"/>
    <property type="evidence" value="ECO:0007669"/>
    <property type="project" value="UniProtKB-SubCell"/>
</dbReference>
<feature type="compositionally biased region" description="Polar residues" evidence="6">
    <location>
        <begin position="266"/>
        <end position="277"/>
    </location>
</feature>
<dbReference type="GO" id="GO:0000976">
    <property type="term" value="F:transcription cis-regulatory region binding"/>
    <property type="evidence" value="ECO:0007669"/>
    <property type="project" value="TreeGrafter"/>
</dbReference>
<dbReference type="InterPro" id="IPR044810">
    <property type="entry name" value="WRKY_plant"/>
</dbReference>
<evidence type="ECO:0000256" key="3">
    <source>
        <dbReference type="ARBA" id="ARBA00023125"/>
    </source>
</evidence>
<reference evidence="8 9" key="1">
    <citation type="submission" date="2020-08" db="EMBL/GenBank/DDBJ databases">
        <title>Plant Genome Project.</title>
        <authorList>
            <person name="Zhang R.-G."/>
        </authorList>
    </citation>
    <scope>NUCLEOTIDE SEQUENCE [LARGE SCALE GENOMIC DNA]</scope>
    <source>
        <tissue evidence="8">Rhizome</tissue>
    </source>
</reference>
<feature type="region of interest" description="Disordered" evidence="6">
    <location>
        <begin position="1"/>
        <end position="21"/>
    </location>
</feature>
<dbReference type="PROSITE" id="PS50811">
    <property type="entry name" value="WRKY"/>
    <property type="match status" value="1"/>
</dbReference>
<dbReference type="InterPro" id="IPR036576">
    <property type="entry name" value="WRKY_dom_sf"/>
</dbReference>
<feature type="compositionally biased region" description="Polar residues" evidence="6">
    <location>
        <begin position="171"/>
        <end position="187"/>
    </location>
</feature>
<organism evidence="8 9">
    <name type="scientific">Zingiber officinale</name>
    <name type="common">Ginger</name>
    <name type="synonym">Amomum zingiber</name>
    <dbReference type="NCBI Taxonomy" id="94328"/>
    <lineage>
        <taxon>Eukaryota</taxon>
        <taxon>Viridiplantae</taxon>
        <taxon>Streptophyta</taxon>
        <taxon>Embryophyta</taxon>
        <taxon>Tracheophyta</taxon>
        <taxon>Spermatophyta</taxon>
        <taxon>Magnoliopsida</taxon>
        <taxon>Liliopsida</taxon>
        <taxon>Zingiberales</taxon>
        <taxon>Zingiberaceae</taxon>
        <taxon>Zingiber</taxon>
    </lineage>
</organism>
<comment type="caution">
    <text evidence="8">The sequence shown here is derived from an EMBL/GenBank/DDBJ whole genome shotgun (WGS) entry which is preliminary data.</text>
</comment>
<evidence type="ECO:0000313" key="9">
    <source>
        <dbReference type="Proteomes" id="UP000734854"/>
    </source>
</evidence>
<evidence type="ECO:0000313" key="8">
    <source>
        <dbReference type="EMBL" id="KAG6480479.1"/>
    </source>
</evidence>
<keyword evidence="5" id="KW-0539">Nucleus</keyword>
<dbReference type="PANTHER" id="PTHR32096:SF61">
    <property type="entry name" value="WRKY TRANSCRIPTION FACTOR 22"/>
    <property type="match status" value="1"/>
</dbReference>
<keyword evidence="3" id="KW-0238">DNA-binding</keyword>
<name>A0A8J5KGM9_ZINOF</name>
<dbReference type="SMART" id="SM00774">
    <property type="entry name" value="WRKY"/>
    <property type="match status" value="1"/>
</dbReference>
<comment type="subcellular location">
    <subcellularLocation>
        <location evidence="1">Nucleus</location>
    </subcellularLocation>
</comment>
<feature type="domain" description="WRKY" evidence="7">
    <location>
        <begin position="205"/>
        <end position="267"/>
    </location>
</feature>
<evidence type="ECO:0000256" key="4">
    <source>
        <dbReference type="ARBA" id="ARBA00023163"/>
    </source>
</evidence>
<dbReference type="SUPFAM" id="SSF118290">
    <property type="entry name" value="WRKY DNA-binding domain"/>
    <property type="match status" value="1"/>
</dbReference>
<feature type="region of interest" description="Disordered" evidence="6">
    <location>
        <begin position="155"/>
        <end position="202"/>
    </location>
</feature>
<dbReference type="PANTHER" id="PTHR32096">
    <property type="entry name" value="WRKY TRANSCRIPTION FACTOR 30-RELATED-RELATED"/>
    <property type="match status" value="1"/>
</dbReference>
<dbReference type="GO" id="GO:0003700">
    <property type="term" value="F:DNA-binding transcription factor activity"/>
    <property type="evidence" value="ECO:0007669"/>
    <property type="project" value="InterPro"/>
</dbReference>
<keyword evidence="2" id="KW-0805">Transcription regulation</keyword>
<evidence type="ECO:0000259" key="7">
    <source>
        <dbReference type="PROSITE" id="PS50811"/>
    </source>
</evidence>
<sequence length="388" mass="41882">MNNLSPAPSQKPNANTMSSGFALTNSKDPTLPATIVKASLAVIATWICINVNSTLALSIPPCSFQKLAPLALCQRQPPLERRMFTVAAKMDEGNWDLGAVVRSCQSSGEAAASAAVLAFPPLLAVEAGKGGAFMCISEAFRKQSGFLEMEEIFKSSSPKVHPPPEKESVSWPPSNSFCGKVDSSQTPRSRRKKKQQKKKVVHHVAADGFSSDIWAWRKYGQKPIKGSPYPRCSSSKGCPARKQVERSRTDSAAFIITYTGEHSHPMPTNCNSPSGSTRLKIPRSPSGSNQEASPLSSTTTASLSASILTRPNEVFAVEEVEIEEEEEEEEGQLLVDDMEIMGEDDLLFVNLEESATASPAAEMAAALSDGEGNLDHHLLPLLWRPRSA</sequence>
<gene>
    <name evidence="8" type="ORF">ZIOFF_063979</name>
</gene>
<feature type="compositionally biased region" description="Basic residues" evidence="6">
    <location>
        <begin position="188"/>
        <end position="202"/>
    </location>
</feature>
<dbReference type="AlphaFoldDB" id="A0A8J5KGM9"/>
<dbReference type="InterPro" id="IPR003657">
    <property type="entry name" value="WRKY_dom"/>
</dbReference>
<dbReference type="EMBL" id="JACMSC010000017">
    <property type="protein sequence ID" value="KAG6480479.1"/>
    <property type="molecule type" value="Genomic_DNA"/>
</dbReference>
<protein>
    <recommendedName>
        <fullName evidence="7">WRKY domain-containing protein</fullName>
    </recommendedName>
</protein>
<feature type="region of interest" description="Disordered" evidence="6">
    <location>
        <begin position="226"/>
        <end position="247"/>
    </location>
</feature>